<dbReference type="SMART" id="SM00343">
    <property type="entry name" value="ZnF_C2HC"/>
    <property type="match status" value="2"/>
</dbReference>
<dbReference type="InterPro" id="IPR001878">
    <property type="entry name" value="Znf_CCHC"/>
</dbReference>
<protein>
    <recommendedName>
        <fullName evidence="3">CCHC-type domain-containing protein</fullName>
    </recommendedName>
</protein>
<reference evidence="4" key="1">
    <citation type="submission" date="2022-03" db="EMBL/GenBank/DDBJ databases">
        <authorList>
            <person name="Sayadi A."/>
        </authorList>
    </citation>
    <scope>NUCLEOTIDE SEQUENCE</scope>
</reference>
<evidence type="ECO:0000259" key="3">
    <source>
        <dbReference type="PROSITE" id="PS50158"/>
    </source>
</evidence>
<accession>A0A9P0KV79</accession>
<proteinExistence type="predicted"/>
<feature type="domain" description="CCHC-type" evidence="3">
    <location>
        <begin position="55"/>
        <end position="71"/>
    </location>
</feature>
<dbReference type="GO" id="GO:0008270">
    <property type="term" value="F:zinc ion binding"/>
    <property type="evidence" value="ECO:0007669"/>
    <property type="project" value="UniProtKB-KW"/>
</dbReference>
<dbReference type="OrthoDB" id="6774950at2759"/>
<feature type="compositionally biased region" description="Polar residues" evidence="2">
    <location>
        <begin position="373"/>
        <end position="387"/>
    </location>
</feature>
<feature type="domain" description="CCHC-type" evidence="3">
    <location>
        <begin position="255"/>
        <end position="271"/>
    </location>
</feature>
<dbReference type="InterPro" id="IPR036875">
    <property type="entry name" value="Znf_CCHC_sf"/>
</dbReference>
<gene>
    <name evidence="4" type="ORF">ACAOBT_LOCUS13028</name>
</gene>
<organism evidence="4 5">
    <name type="scientific">Acanthoscelides obtectus</name>
    <name type="common">Bean weevil</name>
    <name type="synonym">Bruchus obtectus</name>
    <dbReference type="NCBI Taxonomy" id="200917"/>
    <lineage>
        <taxon>Eukaryota</taxon>
        <taxon>Metazoa</taxon>
        <taxon>Ecdysozoa</taxon>
        <taxon>Arthropoda</taxon>
        <taxon>Hexapoda</taxon>
        <taxon>Insecta</taxon>
        <taxon>Pterygota</taxon>
        <taxon>Neoptera</taxon>
        <taxon>Endopterygota</taxon>
        <taxon>Coleoptera</taxon>
        <taxon>Polyphaga</taxon>
        <taxon>Cucujiformia</taxon>
        <taxon>Chrysomeloidea</taxon>
        <taxon>Chrysomelidae</taxon>
        <taxon>Bruchinae</taxon>
        <taxon>Bruchini</taxon>
        <taxon>Acanthoscelides</taxon>
    </lineage>
</organism>
<keyword evidence="1" id="KW-0479">Metal-binding</keyword>
<dbReference type="AlphaFoldDB" id="A0A9P0KV79"/>
<feature type="region of interest" description="Disordered" evidence="2">
    <location>
        <begin position="373"/>
        <end position="397"/>
    </location>
</feature>
<keyword evidence="1" id="KW-0862">Zinc</keyword>
<evidence type="ECO:0000256" key="1">
    <source>
        <dbReference type="PROSITE-ProRule" id="PRU00047"/>
    </source>
</evidence>
<dbReference type="SUPFAM" id="SSF57756">
    <property type="entry name" value="Retrovirus zinc finger-like domains"/>
    <property type="match status" value="2"/>
</dbReference>
<keyword evidence="1" id="KW-0863">Zinc-finger</keyword>
<dbReference type="GO" id="GO:0003676">
    <property type="term" value="F:nucleic acid binding"/>
    <property type="evidence" value="ECO:0007669"/>
    <property type="project" value="InterPro"/>
</dbReference>
<sequence>MSFLRIGATIPEYSHILSFRRQVYIAPTESTIPESLVISHEGLSYRIFLSLDSQKCFKCNQSGHIANNCRSTSQPSTSNMDDTVLPSSSVKPNNNMSSSIQLEPTITQAAEVRQTQLPILTEESPNRQTISTPQPILSQSKELNIEMPPTPSVATTDDGSNTGKRSFSTIVTPTSDVETSSTPTSGPTFIKPAKASLQSPMSFLRIGATIPEYSHILSFRRQVYIAPTESTIPESLVISHEGLSYRIFLSLDSQKCFKCNQSGHIANNCRSTSQPSTSNMDDTVLPSSSVKPNNNMSSSIQLEPTITQAAEVRQTQLPILTEESPNRQTISTPQPILSQSKELNIEMPPTPSVATTDHASNTGKRSFSTIVTPTSDVETSSTPTSGPTFIKPAKASVKKPKIDSQQAVISDQAYEPAKRFIDTNQDLLVLNSIQMKSLLENVHGTQNVISVVNEYT</sequence>
<evidence type="ECO:0000256" key="2">
    <source>
        <dbReference type="SAM" id="MobiDB-lite"/>
    </source>
</evidence>
<evidence type="ECO:0000313" key="4">
    <source>
        <dbReference type="EMBL" id="CAH1978020.1"/>
    </source>
</evidence>
<feature type="region of interest" description="Disordered" evidence="2">
    <location>
        <begin position="173"/>
        <end position="192"/>
    </location>
</feature>
<name>A0A9P0KV79_ACAOB</name>
<dbReference type="Pfam" id="PF00098">
    <property type="entry name" value="zf-CCHC"/>
    <property type="match status" value="2"/>
</dbReference>
<dbReference type="Proteomes" id="UP001152888">
    <property type="component" value="Unassembled WGS sequence"/>
</dbReference>
<dbReference type="PROSITE" id="PS50158">
    <property type="entry name" value="ZF_CCHC"/>
    <property type="match status" value="2"/>
</dbReference>
<keyword evidence="5" id="KW-1185">Reference proteome</keyword>
<comment type="caution">
    <text evidence="4">The sequence shown here is derived from an EMBL/GenBank/DDBJ whole genome shotgun (WGS) entry which is preliminary data.</text>
</comment>
<dbReference type="EMBL" id="CAKOFQ010006869">
    <property type="protein sequence ID" value="CAH1978020.1"/>
    <property type="molecule type" value="Genomic_DNA"/>
</dbReference>
<evidence type="ECO:0000313" key="5">
    <source>
        <dbReference type="Proteomes" id="UP001152888"/>
    </source>
</evidence>
<dbReference type="Gene3D" id="4.10.60.10">
    <property type="entry name" value="Zinc finger, CCHC-type"/>
    <property type="match status" value="2"/>
</dbReference>
<feature type="compositionally biased region" description="Polar residues" evidence="2">
    <location>
        <begin position="173"/>
        <end position="187"/>
    </location>
</feature>